<dbReference type="InterPro" id="IPR020617">
    <property type="entry name" value="Thiolase_C"/>
</dbReference>
<feature type="active site" description="Proton acceptor" evidence="4">
    <location>
        <position position="359"/>
    </location>
</feature>
<dbReference type="Proteomes" id="UP000022447">
    <property type="component" value="Unassembled WGS sequence"/>
</dbReference>
<dbReference type="OrthoDB" id="9764638at2"/>
<feature type="active site" description="Proton acceptor" evidence="4">
    <location>
        <position position="389"/>
    </location>
</feature>
<dbReference type="NCBIfam" id="NF006090">
    <property type="entry name" value="PRK08242.1"/>
    <property type="match status" value="1"/>
</dbReference>
<feature type="active site" description="Acyl-thioester intermediate" evidence="4">
    <location>
        <position position="91"/>
    </location>
</feature>
<dbReference type="InterPro" id="IPR020616">
    <property type="entry name" value="Thiolase_N"/>
</dbReference>
<gene>
    <name evidence="8" type="ORF">OCH239_04870</name>
</gene>
<dbReference type="PROSITE" id="PS00099">
    <property type="entry name" value="THIOLASE_3"/>
    <property type="match status" value="1"/>
</dbReference>
<dbReference type="CDD" id="cd00751">
    <property type="entry name" value="thiolase"/>
    <property type="match status" value="1"/>
</dbReference>
<reference evidence="8 9" key="1">
    <citation type="submission" date="2014-01" db="EMBL/GenBank/DDBJ databases">
        <title>Roseivivax halodurans JCM 10272 Genome Sequencing.</title>
        <authorList>
            <person name="Lai Q."/>
            <person name="Li G."/>
            <person name="Shao Z."/>
        </authorList>
    </citation>
    <scope>NUCLEOTIDE SEQUENCE [LARGE SCALE GENOMIC DNA]</scope>
    <source>
        <strain evidence="8 9">JCM 10272</strain>
    </source>
</reference>
<dbReference type="eggNOG" id="COG0183">
    <property type="taxonomic scope" value="Bacteria"/>
</dbReference>
<organism evidence="8 9">
    <name type="scientific">Roseivivax halodurans JCM 10272</name>
    <dbReference type="NCBI Taxonomy" id="1449350"/>
    <lineage>
        <taxon>Bacteria</taxon>
        <taxon>Pseudomonadati</taxon>
        <taxon>Pseudomonadota</taxon>
        <taxon>Alphaproteobacteria</taxon>
        <taxon>Rhodobacterales</taxon>
        <taxon>Roseobacteraceae</taxon>
        <taxon>Roseivivax</taxon>
    </lineage>
</organism>
<evidence type="ECO:0000313" key="9">
    <source>
        <dbReference type="Proteomes" id="UP000022447"/>
    </source>
</evidence>
<evidence type="ECO:0000313" key="8">
    <source>
        <dbReference type="EMBL" id="ETX14186.1"/>
    </source>
</evidence>
<comment type="caution">
    <text evidence="8">The sequence shown here is derived from an EMBL/GenBank/DDBJ whole genome shotgun (WGS) entry which is preliminary data.</text>
</comment>
<dbReference type="InterPro" id="IPR002155">
    <property type="entry name" value="Thiolase"/>
</dbReference>
<dbReference type="Pfam" id="PF00108">
    <property type="entry name" value="Thiolase_N"/>
    <property type="match status" value="1"/>
</dbReference>
<keyword evidence="2 5" id="KW-0808">Transferase</keyword>
<dbReference type="AlphaFoldDB" id="X7EG28"/>
<evidence type="ECO:0000259" key="6">
    <source>
        <dbReference type="Pfam" id="PF00108"/>
    </source>
</evidence>
<protein>
    <submittedName>
        <fullName evidence="8">3-ketoacyl-CoA thiolase</fullName>
    </submittedName>
</protein>
<dbReference type="Pfam" id="PF02803">
    <property type="entry name" value="Thiolase_C"/>
    <property type="match status" value="1"/>
</dbReference>
<dbReference type="PROSITE" id="PS00098">
    <property type="entry name" value="THIOLASE_1"/>
    <property type="match status" value="1"/>
</dbReference>
<dbReference type="InterPro" id="IPR020615">
    <property type="entry name" value="Thiolase_acyl_enz_int_AS"/>
</dbReference>
<dbReference type="PIRSF" id="PIRSF000429">
    <property type="entry name" value="Ac-CoA_Ac_transf"/>
    <property type="match status" value="1"/>
</dbReference>
<dbReference type="RefSeq" id="WP_037263376.1">
    <property type="nucleotide sequence ID" value="NZ_JALZ01000013.1"/>
</dbReference>
<dbReference type="PROSITE" id="PS00737">
    <property type="entry name" value="THIOLASE_2"/>
    <property type="match status" value="1"/>
</dbReference>
<feature type="domain" description="Thiolase N-terminal" evidence="6">
    <location>
        <begin position="5"/>
        <end position="231"/>
    </location>
</feature>
<dbReference type="Gene3D" id="3.40.47.10">
    <property type="match status" value="2"/>
</dbReference>
<evidence type="ECO:0000256" key="3">
    <source>
        <dbReference type="ARBA" id="ARBA00023315"/>
    </source>
</evidence>
<dbReference type="PANTHER" id="PTHR43365">
    <property type="entry name" value="BLR7806 PROTEIN"/>
    <property type="match status" value="1"/>
</dbReference>
<dbReference type="InterPro" id="IPR020610">
    <property type="entry name" value="Thiolase_AS"/>
</dbReference>
<evidence type="ECO:0000256" key="2">
    <source>
        <dbReference type="ARBA" id="ARBA00022679"/>
    </source>
</evidence>
<sequence>MTDAYIYDAIRTPRGKGRKDGALHEVTAVSLSAQVLNGLRERSDLNGYDFEDVIWGNATQVGEQGGCLARTAVLASDLDERIPGLSINRFCASGMEAVNLAANQVRGGAGEAYIAGGVEMMGRVAMGSDGAAIAVDPSVAMSSYFVPQGISADIIATEYGISRDDADAFAVESQKRAAAAWEDGRFAKSILTVRDVNGLPILDHDEYMRPGTDMQSLGALKPSFKDMGETMPGFDKIAMLKYPHLAGINHIHHAGNSSGIVDGAAGVIVASKEWGEKHGLKPRARIRATAKIGTDPTIMLTGPVPATEKILRESGMQIGDIDLFEVNEAFSSVVLRFMQAFDVDHGKLNVNGGAIAMGHPLGASGVIIIGTLLDEMERSDRETGLATLCVASGMGAATIIERV</sequence>
<evidence type="ECO:0000256" key="1">
    <source>
        <dbReference type="ARBA" id="ARBA00010982"/>
    </source>
</evidence>
<name>X7EG28_9RHOB</name>
<accession>X7EG28</accession>
<evidence type="ECO:0000259" key="7">
    <source>
        <dbReference type="Pfam" id="PF02803"/>
    </source>
</evidence>
<dbReference type="NCBIfam" id="TIGR01930">
    <property type="entry name" value="AcCoA-C-Actrans"/>
    <property type="match status" value="1"/>
</dbReference>
<dbReference type="EMBL" id="JALZ01000013">
    <property type="protein sequence ID" value="ETX14186.1"/>
    <property type="molecule type" value="Genomic_DNA"/>
</dbReference>
<dbReference type="InterPro" id="IPR016039">
    <property type="entry name" value="Thiolase-like"/>
</dbReference>
<comment type="similarity">
    <text evidence="1 5">Belongs to the thiolase-like superfamily. Thiolase family.</text>
</comment>
<feature type="domain" description="Thiolase C-terminal" evidence="7">
    <location>
        <begin position="280"/>
        <end position="402"/>
    </location>
</feature>
<evidence type="ECO:0000256" key="4">
    <source>
        <dbReference type="PIRSR" id="PIRSR000429-1"/>
    </source>
</evidence>
<dbReference type="SUPFAM" id="SSF53901">
    <property type="entry name" value="Thiolase-like"/>
    <property type="match status" value="2"/>
</dbReference>
<evidence type="ECO:0000256" key="5">
    <source>
        <dbReference type="RuleBase" id="RU003557"/>
    </source>
</evidence>
<dbReference type="PANTHER" id="PTHR43365:SF1">
    <property type="entry name" value="ACETYL-COA C-ACYLTRANSFERASE"/>
    <property type="match status" value="1"/>
</dbReference>
<keyword evidence="3 5" id="KW-0012">Acyltransferase</keyword>
<dbReference type="InterPro" id="IPR020613">
    <property type="entry name" value="Thiolase_CS"/>
</dbReference>
<dbReference type="STRING" id="1449350.OCH239_04870"/>
<dbReference type="PATRIC" id="fig|1449350.3.peg.2671"/>
<proteinExistence type="inferred from homology"/>
<dbReference type="GO" id="GO:0003988">
    <property type="term" value="F:acetyl-CoA C-acyltransferase activity"/>
    <property type="evidence" value="ECO:0007669"/>
    <property type="project" value="UniProtKB-ARBA"/>
</dbReference>
<keyword evidence="9" id="KW-1185">Reference proteome</keyword>